<organism evidence="3 4">
    <name type="scientific">Candidatus Komeilibacteria bacterium CG10_big_fil_rev_8_21_14_0_10_41_13</name>
    <dbReference type="NCBI Taxonomy" id="1974476"/>
    <lineage>
        <taxon>Bacteria</taxon>
        <taxon>Candidatus Komeiliibacteriota</taxon>
    </lineage>
</organism>
<dbReference type="Pfam" id="PF00892">
    <property type="entry name" value="EamA"/>
    <property type="match status" value="1"/>
</dbReference>
<protein>
    <recommendedName>
        <fullName evidence="2">EamA domain-containing protein</fullName>
    </recommendedName>
</protein>
<dbReference type="SUPFAM" id="SSF103481">
    <property type="entry name" value="Multidrug resistance efflux transporter EmrE"/>
    <property type="match status" value="1"/>
</dbReference>
<evidence type="ECO:0000259" key="2">
    <source>
        <dbReference type="Pfam" id="PF00892"/>
    </source>
</evidence>
<feature type="transmembrane region" description="Helical" evidence="1">
    <location>
        <begin position="29"/>
        <end position="48"/>
    </location>
</feature>
<sequence>MLNPLFFCLVAAFCFGVWPVISRYSGLNQTWVMITAGSPAILYPLYLVIKNVDKPEPKALLIGLIAGAINAIGFLAYTKLIGWQGQDISRLIPITLTMTPIVIAVFGIMVFREPMTIHRIFGLILGISAIYLLSR</sequence>
<reference evidence="4" key="1">
    <citation type="submission" date="2017-09" db="EMBL/GenBank/DDBJ databases">
        <title>Depth-based differentiation of microbial function through sediment-hosted aquifers and enrichment of novel symbionts in the deep terrestrial subsurface.</title>
        <authorList>
            <person name="Probst A.J."/>
            <person name="Ladd B."/>
            <person name="Jarett J.K."/>
            <person name="Geller-Mcgrath D.E."/>
            <person name="Sieber C.M.K."/>
            <person name="Emerson J.B."/>
            <person name="Anantharaman K."/>
            <person name="Thomas B.C."/>
            <person name="Malmstrom R."/>
            <person name="Stieglmeier M."/>
            <person name="Klingl A."/>
            <person name="Woyke T."/>
            <person name="Ryan C.M."/>
            <person name="Banfield J.F."/>
        </authorList>
    </citation>
    <scope>NUCLEOTIDE SEQUENCE [LARGE SCALE GENOMIC DNA]</scope>
</reference>
<dbReference type="GO" id="GO:0016020">
    <property type="term" value="C:membrane"/>
    <property type="evidence" value="ECO:0007669"/>
    <property type="project" value="InterPro"/>
</dbReference>
<proteinExistence type="predicted"/>
<feature type="transmembrane region" description="Helical" evidence="1">
    <location>
        <begin position="117"/>
        <end position="134"/>
    </location>
</feature>
<dbReference type="Gene3D" id="1.10.3730.20">
    <property type="match status" value="1"/>
</dbReference>
<dbReference type="InterPro" id="IPR000620">
    <property type="entry name" value="EamA_dom"/>
</dbReference>
<dbReference type="EMBL" id="PFBO01000089">
    <property type="protein sequence ID" value="PIT90386.1"/>
    <property type="molecule type" value="Genomic_DNA"/>
</dbReference>
<evidence type="ECO:0000313" key="3">
    <source>
        <dbReference type="EMBL" id="PIT90386.1"/>
    </source>
</evidence>
<comment type="caution">
    <text evidence="3">The sequence shown here is derived from an EMBL/GenBank/DDBJ whole genome shotgun (WGS) entry which is preliminary data.</text>
</comment>
<gene>
    <name evidence="3" type="ORF">COU22_02455</name>
</gene>
<keyword evidence="1" id="KW-0472">Membrane</keyword>
<accession>A0A2M6WC76</accession>
<dbReference type="AlphaFoldDB" id="A0A2M6WC76"/>
<keyword evidence="1" id="KW-1133">Transmembrane helix</keyword>
<feature type="domain" description="EamA" evidence="2">
    <location>
        <begin position="5"/>
        <end position="134"/>
    </location>
</feature>
<name>A0A2M6WC76_9BACT</name>
<keyword evidence="1" id="KW-0812">Transmembrane</keyword>
<evidence type="ECO:0000256" key="1">
    <source>
        <dbReference type="SAM" id="Phobius"/>
    </source>
</evidence>
<feature type="transmembrane region" description="Helical" evidence="1">
    <location>
        <begin position="60"/>
        <end position="78"/>
    </location>
</feature>
<evidence type="ECO:0000313" key="4">
    <source>
        <dbReference type="Proteomes" id="UP000230543"/>
    </source>
</evidence>
<dbReference type="InterPro" id="IPR037185">
    <property type="entry name" value="EmrE-like"/>
</dbReference>
<feature type="transmembrane region" description="Helical" evidence="1">
    <location>
        <begin position="90"/>
        <end position="110"/>
    </location>
</feature>
<dbReference type="Proteomes" id="UP000230543">
    <property type="component" value="Unassembled WGS sequence"/>
</dbReference>